<evidence type="ECO:0000313" key="2">
    <source>
        <dbReference type="Proteomes" id="UP000299102"/>
    </source>
</evidence>
<dbReference type="Proteomes" id="UP000299102">
    <property type="component" value="Unassembled WGS sequence"/>
</dbReference>
<gene>
    <name evidence="1" type="ORF">EVAR_43082_1</name>
</gene>
<organism evidence="1 2">
    <name type="scientific">Eumeta variegata</name>
    <name type="common">Bagworm moth</name>
    <name type="synonym">Eumeta japonica</name>
    <dbReference type="NCBI Taxonomy" id="151549"/>
    <lineage>
        <taxon>Eukaryota</taxon>
        <taxon>Metazoa</taxon>
        <taxon>Ecdysozoa</taxon>
        <taxon>Arthropoda</taxon>
        <taxon>Hexapoda</taxon>
        <taxon>Insecta</taxon>
        <taxon>Pterygota</taxon>
        <taxon>Neoptera</taxon>
        <taxon>Endopterygota</taxon>
        <taxon>Lepidoptera</taxon>
        <taxon>Glossata</taxon>
        <taxon>Ditrysia</taxon>
        <taxon>Tineoidea</taxon>
        <taxon>Psychidae</taxon>
        <taxon>Oiketicinae</taxon>
        <taxon>Eumeta</taxon>
    </lineage>
</organism>
<name>A0A4C1WYY3_EUMVA</name>
<accession>A0A4C1WYY3</accession>
<reference evidence="1 2" key="1">
    <citation type="journal article" date="2019" name="Commun. Biol.">
        <title>The bagworm genome reveals a unique fibroin gene that provides high tensile strength.</title>
        <authorList>
            <person name="Kono N."/>
            <person name="Nakamura H."/>
            <person name="Ohtoshi R."/>
            <person name="Tomita M."/>
            <person name="Numata K."/>
            <person name="Arakawa K."/>
        </authorList>
    </citation>
    <scope>NUCLEOTIDE SEQUENCE [LARGE SCALE GENOMIC DNA]</scope>
</reference>
<sequence>MIRTVATLFIVSVVSKNDVKAVNKQKYKHYNIYIGGAVTRPMLASSSPSLYTASRTRDGFVTRARRRRRRSLAGHFANRFTRKSLRSIARRRRGADKSPPSAPLTHIATVSIPIVISLIKRRSYNFQSAINTERIVTVLQMIGRTCTRSLITAMREMRCIRISV</sequence>
<protein>
    <submittedName>
        <fullName evidence="1">Uncharacterized protein</fullName>
    </submittedName>
</protein>
<proteinExistence type="predicted"/>
<dbReference type="EMBL" id="BGZK01000665">
    <property type="protein sequence ID" value="GBP55327.1"/>
    <property type="molecule type" value="Genomic_DNA"/>
</dbReference>
<evidence type="ECO:0000313" key="1">
    <source>
        <dbReference type="EMBL" id="GBP55327.1"/>
    </source>
</evidence>
<keyword evidence="2" id="KW-1185">Reference proteome</keyword>
<comment type="caution">
    <text evidence="1">The sequence shown here is derived from an EMBL/GenBank/DDBJ whole genome shotgun (WGS) entry which is preliminary data.</text>
</comment>
<dbReference type="AlphaFoldDB" id="A0A4C1WYY3"/>